<keyword evidence="2" id="KW-1185">Reference proteome</keyword>
<evidence type="ECO:0000313" key="2">
    <source>
        <dbReference type="Proteomes" id="UP000195338"/>
    </source>
</evidence>
<dbReference type="Proteomes" id="UP000195338">
    <property type="component" value="Unassembled WGS sequence"/>
</dbReference>
<dbReference type="EMBL" id="FLUX01000013">
    <property type="protein sequence ID" value="SBW24121.1"/>
    <property type="molecule type" value="Genomic_DNA"/>
</dbReference>
<reference evidence="1 2" key="1">
    <citation type="submission" date="2016-04" db="EMBL/GenBank/DDBJ databases">
        <authorList>
            <person name="Mornico D."/>
        </authorList>
    </citation>
    <scope>NUCLEOTIDE SEQUENCE [LARGE SCALE GENOMIC DNA]</scope>
    <source>
        <strain evidence="1 2">A121</strain>
    </source>
</reference>
<comment type="caution">
    <text evidence="1">The sequence shown here is derived from an EMBL/GenBank/DDBJ whole genome shotgun (WGS) entry which is preliminary data.</text>
</comment>
<evidence type="ECO:0000313" key="1">
    <source>
        <dbReference type="EMBL" id="SBW24121.1"/>
    </source>
</evidence>
<proteinExistence type="predicted"/>
<accession>A0ABY0JM93</accession>
<protein>
    <submittedName>
        <fullName evidence="1">Uncharacterized protein</fullName>
    </submittedName>
</protein>
<gene>
    <name evidence="1" type="ORF">BN4901_1514</name>
</gene>
<organism evidence="1 2">
    <name type="scientific">Citrobacter europaeus</name>
    <dbReference type="NCBI Taxonomy" id="1914243"/>
    <lineage>
        <taxon>Bacteria</taxon>
        <taxon>Pseudomonadati</taxon>
        <taxon>Pseudomonadota</taxon>
        <taxon>Gammaproteobacteria</taxon>
        <taxon>Enterobacterales</taxon>
        <taxon>Enterobacteriaceae</taxon>
        <taxon>Citrobacter</taxon>
    </lineage>
</organism>
<name>A0ABY0JM93_9ENTR</name>
<sequence>MTIVLWQCSKSQNDNKRALRGSFLFKNQAKIELLIEK</sequence>